<evidence type="ECO:0000259" key="1">
    <source>
        <dbReference type="Pfam" id="PF18557"/>
    </source>
</evidence>
<dbReference type="Proteomes" id="UP000238392">
    <property type="component" value="Unassembled WGS sequence"/>
</dbReference>
<dbReference type="RefSeq" id="WP_170108097.1">
    <property type="nucleotide sequence ID" value="NZ_PVTQ01000016.1"/>
</dbReference>
<accession>A0A2T0WFE6</accession>
<dbReference type="EMBL" id="PVTQ01000016">
    <property type="protein sequence ID" value="PRY85385.1"/>
    <property type="molecule type" value="Genomic_DNA"/>
</dbReference>
<evidence type="ECO:0000313" key="3">
    <source>
        <dbReference type="Proteomes" id="UP000238392"/>
    </source>
</evidence>
<organism evidence="2 3">
    <name type="scientific">Donghicola tyrosinivorans</name>
    <dbReference type="NCBI Taxonomy" id="1652492"/>
    <lineage>
        <taxon>Bacteria</taxon>
        <taxon>Pseudomonadati</taxon>
        <taxon>Pseudomonadota</taxon>
        <taxon>Alphaproteobacteria</taxon>
        <taxon>Rhodobacterales</taxon>
        <taxon>Roseobacteraceae</taxon>
        <taxon>Donghicola</taxon>
    </lineage>
</organism>
<protein>
    <recommendedName>
        <fullName evidence="1">Anti-sigma factor NepR domain-containing protein</fullName>
    </recommendedName>
</protein>
<gene>
    <name evidence="2" type="ORF">CLV74_11639</name>
</gene>
<proteinExistence type="predicted"/>
<feature type="domain" description="Anti-sigma factor NepR" evidence="1">
    <location>
        <begin position="11"/>
        <end position="44"/>
    </location>
</feature>
<dbReference type="InterPro" id="IPR041649">
    <property type="entry name" value="NepR"/>
</dbReference>
<name>A0A2T0WFE6_9RHOB</name>
<comment type="caution">
    <text evidence="2">The sequence shown here is derived from an EMBL/GenBank/DDBJ whole genome shotgun (WGS) entry which is preliminary data.</text>
</comment>
<dbReference type="AlphaFoldDB" id="A0A2T0WFE6"/>
<sequence>MPDREKDPLGEQIDANLRRVYQSMAEEPVPDRFMQLLEQLREQEQTSEKGGADK</sequence>
<keyword evidence="3" id="KW-1185">Reference proteome</keyword>
<reference evidence="2 3" key="1">
    <citation type="submission" date="2018-03" db="EMBL/GenBank/DDBJ databases">
        <title>Genomic Encyclopedia of Archaeal and Bacterial Type Strains, Phase II (KMG-II): from individual species to whole genera.</title>
        <authorList>
            <person name="Goeker M."/>
        </authorList>
    </citation>
    <scope>NUCLEOTIDE SEQUENCE [LARGE SCALE GENOMIC DNA]</scope>
    <source>
        <strain evidence="2 3">DSM 100212</strain>
    </source>
</reference>
<dbReference type="Pfam" id="PF18557">
    <property type="entry name" value="NepR"/>
    <property type="match status" value="1"/>
</dbReference>
<evidence type="ECO:0000313" key="2">
    <source>
        <dbReference type="EMBL" id="PRY85385.1"/>
    </source>
</evidence>